<dbReference type="PANTHER" id="PTHR30536">
    <property type="entry name" value="ALTRONATE/GALACTARATE DEHYDRATASE"/>
    <property type="match status" value="1"/>
</dbReference>
<evidence type="ECO:0000313" key="4">
    <source>
        <dbReference type="EMBL" id="SKA94090.1"/>
    </source>
</evidence>
<dbReference type="GO" id="GO:0019698">
    <property type="term" value="P:D-galacturonate catabolic process"/>
    <property type="evidence" value="ECO:0007669"/>
    <property type="project" value="TreeGrafter"/>
</dbReference>
<dbReference type="GO" id="GO:0016829">
    <property type="term" value="F:lyase activity"/>
    <property type="evidence" value="ECO:0007669"/>
    <property type="project" value="UniProtKB-KW"/>
</dbReference>
<evidence type="ECO:0000259" key="3">
    <source>
        <dbReference type="SMART" id="SM00858"/>
    </source>
</evidence>
<dbReference type="PANTHER" id="PTHR30536:SF5">
    <property type="entry name" value="ALTRONATE DEHYDRATASE"/>
    <property type="match status" value="1"/>
</dbReference>
<dbReference type="Pfam" id="PF04295">
    <property type="entry name" value="GD_AH_second"/>
    <property type="match status" value="1"/>
</dbReference>
<dbReference type="AlphaFoldDB" id="A0A1T4XX33"/>
<comment type="similarity">
    <text evidence="1">Belongs to the UxaA family.</text>
</comment>
<dbReference type="Proteomes" id="UP000190105">
    <property type="component" value="Unassembled WGS sequence"/>
</dbReference>
<protein>
    <submittedName>
        <fullName evidence="4">D-altronate dehydratase</fullName>
    </submittedName>
</protein>
<feature type="domain" description="SAF" evidence="3">
    <location>
        <begin position="10"/>
        <end position="81"/>
    </location>
</feature>
<dbReference type="SMART" id="SM00858">
    <property type="entry name" value="SAF"/>
    <property type="match status" value="1"/>
</dbReference>
<proteinExistence type="inferred from homology"/>
<dbReference type="EMBL" id="FUYH01000015">
    <property type="protein sequence ID" value="SKA94090.1"/>
    <property type="molecule type" value="Genomic_DNA"/>
</dbReference>
<dbReference type="InterPro" id="IPR007392">
    <property type="entry name" value="GD_AH_second"/>
</dbReference>
<dbReference type="RefSeq" id="WP_078697046.1">
    <property type="nucleotide sequence ID" value="NZ_FUYH01000015.1"/>
</dbReference>
<dbReference type="InterPro" id="IPR044144">
    <property type="entry name" value="SAF_UxaA/GarD"/>
</dbReference>
<dbReference type="InterPro" id="IPR052172">
    <property type="entry name" value="UxaA_altronate/galactarate_dh"/>
</dbReference>
<accession>A0A1T4XX33</accession>
<dbReference type="Pfam" id="PF08666">
    <property type="entry name" value="SAF"/>
    <property type="match status" value="1"/>
</dbReference>
<dbReference type="Pfam" id="PF20629">
    <property type="entry name" value="GD_AH_C"/>
    <property type="match status" value="1"/>
</dbReference>
<evidence type="ECO:0000256" key="2">
    <source>
        <dbReference type="ARBA" id="ARBA00023239"/>
    </source>
</evidence>
<gene>
    <name evidence="4" type="ORF">SAMN05443428_11552</name>
</gene>
<organism evidence="4 5">
    <name type="scientific">Caloramator quimbayensis</name>
    <dbReference type="NCBI Taxonomy" id="1147123"/>
    <lineage>
        <taxon>Bacteria</taxon>
        <taxon>Bacillati</taxon>
        <taxon>Bacillota</taxon>
        <taxon>Clostridia</taxon>
        <taxon>Eubacteriales</taxon>
        <taxon>Clostridiaceae</taxon>
        <taxon>Caloramator</taxon>
    </lineage>
</organism>
<keyword evidence="5" id="KW-1185">Reference proteome</keyword>
<name>A0A1T4XX33_9CLOT</name>
<evidence type="ECO:0000313" key="5">
    <source>
        <dbReference type="Proteomes" id="UP000190105"/>
    </source>
</evidence>
<dbReference type="InterPro" id="IPR048332">
    <property type="entry name" value="GD_AH_C"/>
</dbReference>
<dbReference type="CDD" id="cd11613">
    <property type="entry name" value="SAF_AH_GD"/>
    <property type="match status" value="1"/>
</dbReference>
<keyword evidence="2" id="KW-0456">Lyase</keyword>
<dbReference type="InterPro" id="IPR013974">
    <property type="entry name" value="SAF"/>
</dbReference>
<dbReference type="STRING" id="1147123.SAMN05443428_11552"/>
<sequence length="493" mass="54514">MNIFRINDKDNAAVALCDLKEGDVVDFLGEKIEIKEPVKRGHKIALCEIKNGEDVIKYGYPIGILKEDIKKGCHIHSHNLKTKLCGTLEYEFKKKSCGNIYEFRDLKFKGYIRKGGNAGIRQDLFIVPLVGCVNGVADRIKEKFLRISDFKLDDIKILKHPYGCSQLGDDLMYTQKILSSIVKHPNAAGVLVLGLGCENNTMDSFKKVLGEFDEERVKFLVCQDVLDEVDEGAKILKELYERALKDERVEVPAEKLKIGMKCGGSDAFSGITANPLVGRISDFIVAQGGTSILSEVPEMFGAENILMQRAKDEKVFEKIVEMINGFKEYFISYNQPVYENPSPGNKEGGITTLEEKSLGNVQKGGNSEVVDVLRYGECAVERGLNLLFAPGNDLVSSTALAAAGCQIVLFTTGRGTPYGTFVPTVKISTNSQLFNKKSNWIDFNAGDLLEGKTLEDKTKELIDFILDVANGKKTNNEKNGFSEIAIFKNGVTL</sequence>
<dbReference type="Gene3D" id="2.30.130.110">
    <property type="match status" value="1"/>
</dbReference>
<reference evidence="5" key="1">
    <citation type="submission" date="2017-02" db="EMBL/GenBank/DDBJ databases">
        <authorList>
            <person name="Varghese N."/>
            <person name="Submissions S."/>
        </authorList>
    </citation>
    <scope>NUCLEOTIDE SEQUENCE [LARGE SCALE GENOMIC DNA]</scope>
    <source>
        <strain evidence="5">USBA 833</strain>
    </source>
</reference>
<evidence type="ECO:0000256" key="1">
    <source>
        <dbReference type="ARBA" id="ARBA00010986"/>
    </source>
</evidence>
<dbReference type="OrthoDB" id="9804574at2"/>